<dbReference type="AlphaFoldDB" id="A0A2G0CCN5"/>
<evidence type="ECO:0000313" key="3">
    <source>
        <dbReference type="EMBL" id="PHK97677.1"/>
    </source>
</evidence>
<name>A0A2G0CCN5_9BACT</name>
<accession>A0A2G0CCN5</accession>
<keyword evidence="1" id="KW-0472">Membrane</keyword>
<feature type="transmembrane region" description="Helical" evidence="1">
    <location>
        <begin position="115"/>
        <end position="136"/>
    </location>
</feature>
<gene>
    <name evidence="3" type="ORF">CGL56_14705</name>
</gene>
<keyword evidence="1" id="KW-0812">Transmembrane</keyword>
<keyword evidence="4" id="KW-1185">Reference proteome</keyword>
<dbReference type="Proteomes" id="UP000226437">
    <property type="component" value="Unassembled WGS sequence"/>
</dbReference>
<feature type="signal peptide" evidence="2">
    <location>
        <begin position="1"/>
        <end position="19"/>
    </location>
</feature>
<proteinExistence type="predicted"/>
<protein>
    <submittedName>
        <fullName evidence="3">Uncharacterized protein</fullName>
    </submittedName>
</protein>
<reference evidence="3 4" key="1">
    <citation type="submission" date="2017-10" db="EMBL/GenBank/DDBJ databases">
        <title>The draft genome sequence of Lewinella marina KCTC 32374.</title>
        <authorList>
            <person name="Wang K."/>
        </authorList>
    </citation>
    <scope>NUCLEOTIDE SEQUENCE [LARGE SCALE GENOMIC DNA]</scope>
    <source>
        <strain evidence="3 4">MKG-38</strain>
    </source>
</reference>
<keyword evidence="1" id="KW-1133">Transmembrane helix</keyword>
<dbReference type="EMBL" id="PDLO01000007">
    <property type="protein sequence ID" value="PHK97677.1"/>
    <property type="molecule type" value="Genomic_DNA"/>
</dbReference>
<organism evidence="3 4">
    <name type="scientific">Neolewinella marina</name>
    <dbReference type="NCBI Taxonomy" id="438751"/>
    <lineage>
        <taxon>Bacteria</taxon>
        <taxon>Pseudomonadati</taxon>
        <taxon>Bacteroidota</taxon>
        <taxon>Saprospiria</taxon>
        <taxon>Saprospirales</taxon>
        <taxon>Lewinellaceae</taxon>
        <taxon>Neolewinella</taxon>
    </lineage>
</organism>
<evidence type="ECO:0000256" key="1">
    <source>
        <dbReference type="SAM" id="Phobius"/>
    </source>
</evidence>
<dbReference type="OrthoDB" id="983094at2"/>
<dbReference type="RefSeq" id="WP_099107331.1">
    <property type="nucleotide sequence ID" value="NZ_JAATJF010000005.1"/>
</dbReference>
<sequence>MRYRLAVVLLLLFAAHALKGVGDSLQFHYADSPFADWGNEAFWNPEESWKAKYARDAAGEPLRPLREDFPGSTTLFVATTDAWHLSQSLQYACLRLAVCLLAVPLLGWRGGWAYLGLYALIWVVQAAGFHLAYTVFG</sequence>
<comment type="caution">
    <text evidence="3">The sequence shown here is derived from an EMBL/GenBank/DDBJ whole genome shotgun (WGS) entry which is preliminary data.</text>
</comment>
<keyword evidence="2" id="KW-0732">Signal</keyword>
<evidence type="ECO:0000313" key="4">
    <source>
        <dbReference type="Proteomes" id="UP000226437"/>
    </source>
</evidence>
<evidence type="ECO:0000256" key="2">
    <source>
        <dbReference type="SAM" id="SignalP"/>
    </source>
</evidence>
<feature type="chain" id="PRO_5013591885" evidence="2">
    <location>
        <begin position="20"/>
        <end position="137"/>
    </location>
</feature>